<dbReference type="Pfam" id="PF00651">
    <property type="entry name" value="BTB"/>
    <property type="match status" value="2"/>
</dbReference>
<feature type="compositionally biased region" description="Gly residues" evidence="1">
    <location>
        <begin position="105"/>
        <end position="114"/>
    </location>
</feature>
<gene>
    <name evidence="3" type="ORF">EJ08DRAFT_732921</name>
</gene>
<reference evidence="3" key="1">
    <citation type="journal article" date="2020" name="Stud. Mycol.">
        <title>101 Dothideomycetes genomes: a test case for predicting lifestyles and emergence of pathogens.</title>
        <authorList>
            <person name="Haridas S."/>
            <person name="Albert R."/>
            <person name="Binder M."/>
            <person name="Bloem J."/>
            <person name="Labutti K."/>
            <person name="Salamov A."/>
            <person name="Andreopoulos B."/>
            <person name="Baker S."/>
            <person name="Barry K."/>
            <person name="Bills G."/>
            <person name="Bluhm B."/>
            <person name="Cannon C."/>
            <person name="Castanera R."/>
            <person name="Culley D."/>
            <person name="Daum C."/>
            <person name="Ezra D."/>
            <person name="Gonzalez J."/>
            <person name="Henrissat B."/>
            <person name="Kuo A."/>
            <person name="Liang C."/>
            <person name="Lipzen A."/>
            <person name="Lutzoni F."/>
            <person name="Magnuson J."/>
            <person name="Mondo S."/>
            <person name="Nolan M."/>
            <person name="Ohm R."/>
            <person name="Pangilinan J."/>
            <person name="Park H.-J."/>
            <person name="Ramirez L."/>
            <person name="Alfaro M."/>
            <person name="Sun H."/>
            <person name="Tritt A."/>
            <person name="Yoshinaga Y."/>
            <person name="Zwiers L.-H."/>
            <person name="Turgeon B."/>
            <person name="Goodwin S."/>
            <person name="Spatafora J."/>
            <person name="Crous P."/>
            <person name="Grigoriev I."/>
        </authorList>
    </citation>
    <scope>NUCLEOTIDE SEQUENCE</scope>
    <source>
        <strain evidence="3">CBS 130266</strain>
    </source>
</reference>
<dbReference type="InterPro" id="IPR011333">
    <property type="entry name" value="SKP1/BTB/POZ_sf"/>
</dbReference>
<dbReference type="SUPFAM" id="SSF54695">
    <property type="entry name" value="POZ domain"/>
    <property type="match status" value="2"/>
</dbReference>
<dbReference type="OrthoDB" id="194443at2759"/>
<proteinExistence type="predicted"/>
<evidence type="ECO:0000256" key="1">
    <source>
        <dbReference type="SAM" id="MobiDB-lite"/>
    </source>
</evidence>
<organism evidence="3 4">
    <name type="scientific">Tothia fuscella</name>
    <dbReference type="NCBI Taxonomy" id="1048955"/>
    <lineage>
        <taxon>Eukaryota</taxon>
        <taxon>Fungi</taxon>
        <taxon>Dikarya</taxon>
        <taxon>Ascomycota</taxon>
        <taxon>Pezizomycotina</taxon>
        <taxon>Dothideomycetes</taxon>
        <taxon>Pleosporomycetidae</taxon>
        <taxon>Venturiales</taxon>
        <taxon>Cylindrosympodiaceae</taxon>
        <taxon>Tothia</taxon>
    </lineage>
</organism>
<sequence length="305" mass="33977">MDAHALSLFSSGAGQTMVVIEIGEEKELFNVHKDVLTASSPCFKSAFEGGFLEATAKSIHIPDITANTFKAFLDWLYYRYLPPWTNDHEEEEEVQNEEKEDGRDGGNGGPGGHGGHGEKAGECATCDRPNCLTTLEKLSPEDVYENEVILRKWSASLSLYICADRCNVPDLRKAIIDQLYSGDIYPSYADILCALLKLPILSPLIQIFKDLYVRYWHPDHDKICGTELLLRKLMSNEFFSIAGHSIVTVEVGSKDEKEAFAVHRDLLIESSPYFKAAFDGTSREAAVKSIHIEDISATTFKGFLD</sequence>
<protein>
    <recommendedName>
        <fullName evidence="2">BTB domain-containing protein</fullName>
    </recommendedName>
</protein>
<evidence type="ECO:0000313" key="3">
    <source>
        <dbReference type="EMBL" id="KAF2431835.1"/>
    </source>
</evidence>
<dbReference type="AlphaFoldDB" id="A0A9P4NUD9"/>
<feature type="domain" description="BTB" evidence="2">
    <location>
        <begin position="16"/>
        <end position="77"/>
    </location>
</feature>
<feature type="domain" description="BTB" evidence="2">
    <location>
        <begin position="245"/>
        <end position="305"/>
    </location>
</feature>
<dbReference type="Gene3D" id="3.30.710.10">
    <property type="entry name" value="Potassium Channel Kv1.1, Chain A"/>
    <property type="match status" value="2"/>
</dbReference>
<dbReference type="PROSITE" id="PS50097">
    <property type="entry name" value="BTB"/>
    <property type="match status" value="2"/>
</dbReference>
<dbReference type="PANTHER" id="PTHR47843">
    <property type="entry name" value="BTB DOMAIN-CONTAINING PROTEIN-RELATED"/>
    <property type="match status" value="1"/>
</dbReference>
<dbReference type="EMBL" id="MU007029">
    <property type="protein sequence ID" value="KAF2431835.1"/>
    <property type="molecule type" value="Genomic_DNA"/>
</dbReference>
<name>A0A9P4NUD9_9PEZI</name>
<dbReference type="InterPro" id="IPR000210">
    <property type="entry name" value="BTB/POZ_dom"/>
</dbReference>
<dbReference type="CDD" id="cd18186">
    <property type="entry name" value="BTB_POZ_ZBTB_KLHL-like"/>
    <property type="match status" value="2"/>
</dbReference>
<evidence type="ECO:0000313" key="4">
    <source>
        <dbReference type="Proteomes" id="UP000800235"/>
    </source>
</evidence>
<dbReference type="Proteomes" id="UP000800235">
    <property type="component" value="Unassembled WGS sequence"/>
</dbReference>
<dbReference type="SMART" id="SM00225">
    <property type="entry name" value="BTB"/>
    <property type="match status" value="1"/>
</dbReference>
<dbReference type="PANTHER" id="PTHR47843:SF2">
    <property type="entry name" value="BTB DOMAIN-CONTAINING PROTEIN"/>
    <property type="match status" value="1"/>
</dbReference>
<comment type="caution">
    <text evidence="3">The sequence shown here is derived from an EMBL/GenBank/DDBJ whole genome shotgun (WGS) entry which is preliminary data.</text>
</comment>
<accession>A0A9P4NUD9</accession>
<keyword evidence="4" id="KW-1185">Reference proteome</keyword>
<feature type="region of interest" description="Disordered" evidence="1">
    <location>
        <begin position="88"/>
        <end position="121"/>
    </location>
</feature>
<evidence type="ECO:0000259" key="2">
    <source>
        <dbReference type="PROSITE" id="PS50097"/>
    </source>
</evidence>